<organism evidence="1">
    <name type="scientific">hydrothermal vent metagenome</name>
    <dbReference type="NCBI Taxonomy" id="652676"/>
    <lineage>
        <taxon>unclassified sequences</taxon>
        <taxon>metagenomes</taxon>
        <taxon>ecological metagenomes</taxon>
    </lineage>
</organism>
<proteinExistence type="predicted"/>
<dbReference type="AlphaFoldDB" id="A0A3B0RWZ1"/>
<sequence>MSATLSEVLAVIAEPERRSASYRISVVRPDALMVEIAVLGERWEVEFQASDDIEVERFRSPGNIDGADSFSDLWELLQENSSCVDR</sequence>
<dbReference type="EMBL" id="UOEK01000086">
    <property type="protein sequence ID" value="VAV95932.1"/>
    <property type="molecule type" value="Genomic_DNA"/>
</dbReference>
<evidence type="ECO:0000313" key="1">
    <source>
        <dbReference type="EMBL" id="VAV95932.1"/>
    </source>
</evidence>
<reference evidence="1" key="1">
    <citation type="submission" date="2018-06" db="EMBL/GenBank/DDBJ databases">
        <authorList>
            <person name="Zhirakovskaya E."/>
        </authorList>
    </citation>
    <scope>NUCLEOTIDE SEQUENCE</scope>
</reference>
<name>A0A3B0RWZ1_9ZZZZ</name>
<accession>A0A3B0RWZ1</accession>
<gene>
    <name evidence="1" type="ORF">MNBD_ACTINO02-1319</name>
</gene>
<protein>
    <submittedName>
        <fullName evidence="1">Uncharacterized protein</fullName>
    </submittedName>
</protein>